<protein>
    <submittedName>
        <fullName evidence="1">Uncharacterized protein</fullName>
    </submittedName>
</protein>
<evidence type="ECO:0000313" key="1">
    <source>
        <dbReference type="EMBL" id="KAK7067042.1"/>
    </source>
</evidence>
<accession>A0AAN9A2B9</accession>
<comment type="caution">
    <text evidence="1">The sequence shown here is derived from an EMBL/GenBank/DDBJ whole genome shotgun (WGS) entry which is preliminary data.</text>
</comment>
<evidence type="ECO:0000313" key="2">
    <source>
        <dbReference type="Proteomes" id="UP001381693"/>
    </source>
</evidence>
<keyword evidence="2" id="KW-1185">Reference proteome</keyword>
<organism evidence="1 2">
    <name type="scientific">Halocaridina rubra</name>
    <name type="common">Hawaiian red shrimp</name>
    <dbReference type="NCBI Taxonomy" id="373956"/>
    <lineage>
        <taxon>Eukaryota</taxon>
        <taxon>Metazoa</taxon>
        <taxon>Ecdysozoa</taxon>
        <taxon>Arthropoda</taxon>
        <taxon>Crustacea</taxon>
        <taxon>Multicrustacea</taxon>
        <taxon>Malacostraca</taxon>
        <taxon>Eumalacostraca</taxon>
        <taxon>Eucarida</taxon>
        <taxon>Decapoda</taxon>
        <taxon>Pleocyemata</taxon>
        <taxon>Caridea</taxon>
        <taxon>Atyoidea</taxon>
        <taxon>Atyidae</taxon>
        <taxon>Halocaridina</taxon>
    </lineage>
</organism>
<sequence length="112" mass="12330">MRSAGDLTNVPRGPQAGIELLRNMTLTTSVNIQSLTLILLKRNNSKWKTLPLGTEPVSLHRASKCDAFKSRFGGLATLSYKQAVPKRSNMTDKLSGNLHFFVLKVTVTMDKG</sequence>
<reference evidence="1 2" key="1">
    <citation type="submission" date="2023-11" db="EMBL/GenBank/DDBJ databases">
        <title>Halocaridina rubra genome assembly.</title>
        <authorList>
            <person name="Smith C."/>
        </authorList>
    </citation>
    <scope>NUCLEOTIDE SEQUENCE [LARGE SCALE GENOMIC DNA]</scope>
    <source>
        <strain evidence="1">EP-1</strain>
        <tissue evidence="1">Whole</tissue>
    </source>
</reference>
<gene>
    <name evidence="1" type="ORF">SK128_007181</name>
</gene>
<dbReference type="Proteomes" id="UP001381693">
    <property type="component" value="Unassembled WGS sequence"/>
</dbReference>
<name>A0AAN9A2B9_HALRR</name>
<proteinExistence type="predicted"/>
<dbReference type="AlphaFoldDB" id="A0AAN9A2B9"/>
<dbReference type="EMBL" id="JAXCGZ010018944">
    <property type="protein sequence ID" value="KAK7067042.1"/>
    <property type="molecule type" value="Genomic_DNA"/>
</dbReference>